<keyword evidence="3" id="KW-1185">Reference proteome</keyword>
<name>A0A6A6WVJ7_9PLEO</name>
<feature type="region of interest" description="Disordered" evidence="1">
    <location>
        <begin position="104"/>
        <end position="134"/>
    </location>
</feature>
<evidence type="ECO:0000313" key="3">
    <source>
        <dbReference type="Proteomes" id="UP000799757"/>
    </source>
</evidence>
<feature type="region of interest" description="Disordered" evidence="1">
    <location>
        <begin position="54"/>
        <end position="80"/>
    </location>
</feature>
<organism evidence="2 3">
    <name type="scientific">Melanomma pulvis-pyrius CBS 109.77</name>
    <dbReference type="NCBI Taxonomy" id="1314802"/>
    <lineage>
        <taxon>Eukaryota</taxon>
        <taxon>Fungi</taxon>
        <taxon>Dikarya</taxon>
        <taxon>Ascomycota</taxon>
        <taxon>Pezizomycotina</taxon>
        <taxon>Dothideomycetes</taxon>
        <taxon>Pleosporomycetidae</taxon>
        <taxon>Pleosporales</taxon>
        <taxon>Melanommataceae</taxon>
        <taxon>Melanomma</taxon>
    </lineage>
</organism>
<gene>
    <name evidence="2" type="ORF">K505DRAFT_329334</name>
</gene>
<protein>
    <submittedName>
        <fullName evidence="2">Uncharacterized protein</fullName>
    </submittedName>
</protein>
<dbReference type="EMBL" id="MU002266">
    <property type="protein sequence ID" value="KAF2787911.1"/>
    <property type="molecule type" value="Genomic_DNA"/>
</dbReference>
<dbReference type="Proteomes" id="UP000799757">
    <property type="component" value="Unassembled WGS sequence"/>
</dbReference>
<accession>A0A6A6WVJ7</accession>
<reference evidence="2" key="1">
    <citation type="journal article" date="2020" name="Stud. Mycol.">
        <title>101 Dothideomycetes genomes: a test case for predicting lifestyles and emergence of pathogens.</title>
        <authorList>
            <person name="Haridas S."/>
            <person name="Albert R."/>
            <person name="Binder M."/>
            <person name="Bloem J."/>
            <person name="Labutti K."/>
            <person name="Salamov A."/>
            <person name="Andreopoulos B."/>
            <person name="Baker S."/>
            <person name="Barry K."/>
            <person name="Bills G."/>
            <person name="Bluhm B."/>
            <person name="Cannon C."/>
            <person name="Castanera R."/>
            <person name="Culley D."/>
            <person name="Daum C."/>
            <person name="Ezra D."/>
            <person name="Gonzalez J."/>
            <person name="Henrissat B."/>
            <person name="Kuo A."/>
            <person name="Liang C."/>
            <person name="Lipzen A."/>
            <person name="Lutzoni F."/>
            <person name="Magnuson J."/>
            <person name="Mondo S."/>
            <person name="Nolan M."/>
            <person name="Ohm R."/>
            <person name="Pangilinan J."/>
            <person name="Park H.-J."/>
            <person name="Ramirez L."/>
            <person name="Alfaro M."/>
            <person name="Sun H."/>
            <person name="Tritt A."/>
            <person name="Yoshinaga Y."/>
            <person name="Zwiers L.-H."/>
            <person name="Turgeon B."/>
            <person name="Goodwin S."/>
            <person name="Spatafora J."/>
            <person name="Crous P."/>
            <person name="Grigoriev I."/>
        </authorList>
    </citation>
    <scope>NUCLEOTIDE SEQUENCE</scope>
    <source>
        <strain evidence="2">CBS 109.77</strain>
    </source>
</reference>
<dbReference type="AlphaFoldDB" id="A0A6A6WVJ7"/>
<evidence type="ECO:0000313" key="2">
    <source>
        <dbReference type="EMBL" id="KAF2787911.1"/>
    </source>
</evidence>
<sequence>MQGRAGQVHGPVHHPSLAVRRARHSFTSHAATPPHRHTTNHYSIDSIDRYVIKRSSPRPLPASTPARQPTKRRWEAPHRIPPIPKYISTLSAKTSLTHTRSHTLAPIPHSHMSVARRGPASAEQPTIEEIEEKK</sequence>
<feature type="region of interest" description="Disordered" evidence="1">
    <location>
        <begin position="25"/>
        <end position="44"/>
    </location>
</feature>
<evidence type="ECO:0000256" key="1">
    <source>
        <dbReference type="SAM" id="MobiDB-lite"/>
    </source>
</evidence>
<proteinExistence type="predicted"/>